<dbReference type="STRING" id="1408157.A0A1J7J3Q1"/>
<dbReference type="InterPro" id="IPR036291">
    <property type="entry name" value="NAD(P)-bd_dom_sf"/>
</dbReference>
<protein>
    <submittedName>
        <fullName evidence="8">GroES-like protein</fullName>
    </submittedName>
</protein>
<keyword evidence="6" id="KW-0812">Transmembrane</keyword>
<dbReference type="PANTHER" id="PTHR43350:SF11">
    <property type="entry name" value="ENOYL REDUCTASE (ER) DOMAIN-CONTAINING PROTEIN"/>
    <property type="match status" value="1"/>
</dbReference>
<evidence type="ECO:0000256" key="5">
    <source>
        <dbReference type="ARBA" id="ARBA00023002"/>
    </source>
</evidence>
<keyword evidence="9" id="KW-1185">Reference proteome</keyword>
<dbReference type="OrthoDB" id="1560166at2759"/>
<dbReference type="InParanoid" id="A0A1J7J3Q1"/>
<dbReference type="InterPro" id="IPR002328">
    <property type="entry name" value="ADH_Zn_CS"/>
</dbReference>
<dbReference type="GO" id="GO:0008270">
    <property type="term" value="F:zinc ion binding"/>
    <property type="evidence" value="ECO:0007669"/>
    <property type="project" value="InterPro"/>
</dbReference>
<dbReference type="SUPFAM" id="SSF50129">
    <property type="entry name" value="GroES-like"/>
    <property type="match status" value="1"/>
</dbReference>
<dbReference type="PANTHER" id="PTHR43350">
    <property type="entry name" value="NAD-DEPENDENT ALCOHOL DEHYDROGENASE"/>
    <property type="match status" value="1"/>
</dbReference>
<reference evidence="8 9" key="1">
    <citation type="submission" date="2016-10" db="EMBL/GenBank/DDBJ databases">
        <title>Draft genome sequence of Coniochaeta ligniaria NRRL30616, a lignocellulolytic fungus for bioabatement of inhibitors in plant biomass hydrolysates.</title>
        <authorList>
            <consortium name="DOE Joint Genome Institute"/>
            <person name="Jimenez D.J."/>
            <person name="Hector R.E."/>
            <person name="Riley R."/>
            <person name="Sun H."/>
            <person name="Grigoriev I.V."/>
            <person name="Van Elsas J.D."/>
            <person name="Nichols N.N."/>
        </authorList>
    </citation>
    <scope>NUCLEOTIDE SEQUENCE [LARGE SCALE GENOMIC DNA]</scope>
    <source>
        <strain evidence="8 9">NRRL 30616</strain>
    </source>
</reference>
<dbReference type="GO" id="GO:0016491">
    <property type="term" value="F:oxidoreductase activity"/>
    <property type="evidence" value="ECO:0007669"/>
    <property type="project" value="UniProtKB-KW"/>
</dbReference>
<evidence type="ECO:0000256" key="3">
    <source>
        <dbReference type="ARBA" id="ARBA00022723"/>
    </source>
</evidence>
<keyword evidence="6" id="KW-0472">Membrane</keyword>
<sequence>MSRTTRALVVLQLDGNFEFRDILLVEIYSLGICYTDLSFAIGKMPYRPNTVLGHEGAGVVLDVGVGVTLFSKGEKVLLSFSNFGGWRPDGTSTILLAKDGSFTGVGAVMNTFNVRLGSILVVFGVGFIGIVAVMLSRLDLLISLGTTYRIRSICPPYGVDYTVDYIGVPTVVRTIIDALGSKGRAATIGASGPRNYISIDIIEHLIFGKEYVGYAKGNSLPSKFIPYLIDIHAAGKLLLEKVTTVYDVKDFKQAIEDAKSGKTIKAVLRWS</sequence>
<keyword evidence="5" id="KW-0560">Oxidoreductase</keyword>
<evidence type="ECO:0000259" key="7">
    <source>
        <dbReference type="SMART" id="SM00829"/>
    </source>
</evidence>
<feature type="transmembrane region" description="Helical" evidence="6">
    <location>
        <begin position="116"/>
        <end position="135"/>
    </location>
</feature>
<comment type="similarity">
    <text evidence="2">Belongs to the zinc-containing alcohol dehydrogenase family.</text>
</comment>
<dbReference type="Gene3D" id="3.90.180.10">
    <property type="entry name" value="Medium-chain alcohol dehydrogenases, catalytic domain"/>
    <property type="match status" value="2"/>
</dbReference>
<dbReference type="PROSITE" id="PS00059">
    <property type="entry name" value="ADH_ZINC"/>
    <property type="match status" value="1"/>
</dbReference>
<dbReference type="AlphaFoldDB" id="A0A1J7J3Q1"/>
<dbReference type="Pfam" id="PF08240">
    <property type="entry name" value="ADH_N"/>
    <property type="match status" value="1"/>
</dbReference>
<proteinExistence type="inferred from homology"/>
<dbReference type="InterPro" id="IPR013154">
    <property type="entry name" value="ADH-like_N"/>
</dbReference>
<dbReference type="Proteomes" id="UP000182658">
    <property type="component" value="Unassembled WGS sequence"/>
</dbReference>
<accession>A0A1J7J3Q1</accession>
<feature type="domain" description="Enoyl reductase (ER)" evidence="7">
    <location>
        <begin position="3"/>
        <end position="268"/>
    </location>
</feature>
<evidence type="ECO:0000313" key="9">
    <source>
        <dbReference type="Proteomes" id="UP000182658"/>
    </source>
</evidence>
<dbReference type="SUPFAM" id="SSF51735">
    <property type="entry name" value="NAD(P)-binding Rossmann-fold domains"/>
    <property type="match status" value="1"/>
</dbReference>
<dbReference type="InterPro" id="IPR011032">
    <property type="entry name" value="GroES-like_sf"/>
</dbReference>
<evidence type="ECO:0000256" key="6">
    <source>
        <dbReference type="SAM" id="Phobius"/>
    </source>
</evidence>
<comment type="cofactor">
    <cofactor evidence="1">
        <name>Zn(2+)</name>
        <dbReference type="ChEBI" id="CHEBI:29105"/>
    </cofactor>
</comment>
<dbReference type="EMBL" id="KV875094">
    <property type="protein sequence ID" value="OIW33987.1"/>
    <property type="molecule type" value="Genomic_DNA"/>
</dbReference>
<evidence type="ECO:0000256" key="1">
    <source>
        <dbReference type="ARBA" id="ARBA00001947"/>
    </source>
</evidence>
<evidence type="ECO:0000313" key="8">
    <source>
        <dbReference type="EMBL" id="OIW33987.1"/>
    </source>
</evidence>
<keyword evidence="6" id="KW-1133">Transmembrane helix</keyword>
<evidence type="ECO:0000256" key="2">
    <source>
        <dbReference type="ARBA" id="ARBA00008072"/>
    </source>
</evidence>
<dbReference type="Gene3D" id="3.40.50.720">
    <property type="entry name" value="NAD(P)-binding Rossmann-like Domain"/>
    <property type="match status" value="2"/>
</dbReference>
<keyword evidence="3" id="KW-0479">Metal-binding</keyword>
<name>A0A1J7J3Q1_9PEZI</name>
<dbReference type="SMART" id="SM00829">
    <property type="entry name" value="PKS_ER"/>
    <property type="match status" value="1"/>
</dbReference>
<keyword evidence="4" id="KW-0862">Zinc</keyword>
<organism evidence="8 9">
    <name type="scientific">Coniochaeta ligniaria NRRL 30616</name>
    <dbReference type="NCBI Taxonomy" id="1408157"/>
    <lineage>
        <taxon>Eukaryota</taxon>
        <taxon>Fungi</taxon>
        <taxon>Dikarya</taxon>
        <taxon>Ascomycota</taxon>
        <taxon>Pezizomycotina</taxon>
        <taxon>Sordariomycetes</taxon>
        <taxon>Sordariomycetidae</taxon>
        <taxon>Coniochaetales</taxon>
        <taxon>Coniochaetaceae</taxon>
        <taxon>Coniochaeta</taxon>
    </lineage>
</organism>
<evidence type="ECO:0000256" key="4">
    <source>
        <dbReference type="ARBA" id="ARBA00022833"/>
    </source>
</evidence>
<dbReference type="InterPro" id="IPR020843">
    <property type="entry name" value="ER"/>
</dbReference>
<gene>
    <name evidence="8" type="ORF">CONLIGDRAFT_659719</name>
</gene>